<comment type="caution">
    <text evidence="1">The sequence shown here is derived from an EMBL/GenBank/DDBJ whole genome shotgun (WGS) entry which is preliminary data.</text>
</comment>
<protein>
    <submittedName>
        <fullName evidence="1">Uncharacterized protein</fullName>
    </submittedName>
</protein>
<evidence type="ECO:0000313" key="2">
    <source>
        <dbReference type="Proteomes" id="UP000790377"/>
    </source>
</evidence>
<proteinExistence type="predicted"/>
<gene>
    <name evidence="1" type="ORF">BJ138DRAFT_1133034</name>
</gene>
<evidence type="ECO:0000313" key="1">
    <source>
        <dbReference type="EMBL" id="KAH7914927.1"/>
    </source>
</evidence>
<keyword evidence="2" id="KW-1185">Reference proteome</keyword>
<reference evidence="1" key="1">
    <citation type="journal article" date="2021" name="New Phytol.">
        <title>Evolutionary innovations through gain and loss of genes in the ectomycorrhizal Boletales.</title>
        <authorList>
            <person name="Wu G."/>
            <person name="Miyauchi S."/>
            <person name="Morin E."/>
            <person name="Kuo A."/>
            <person name="Drula E."/>
            <person name="Varga T."/>
            <person name="Kohler A."/>
            <person name="Feng B."/>
            <person name="Cao Y."/>
            <person name="Lipzen A."/>
            <person name="Daum C."/>
            <person name="Hundley H."/>
            <person name="Pangilinan J."/>
            <person name="Johnson J."/>
            <person name="Barry K."/>
            <person name="LaButti K."/>
            <person name="Ng V."/>
            <person name="Ahrendt S."/>
            <person name="Min B."/>
            <person name="Choi I.G."/>
            <person name="Park H."/>
            <person name="Plett J.M."/>
            <person name="Magnuson J."/>
            <person name="Spatafora J.W."/>
            <person name="Nagy L.G."/>
            <person name="Henrissat B."/>
            <person name="Grigoriev I.V."/>
            <person name="Yang Z.L."/>
            <person name="Xu J."/>
            <person name="Martin F.M."/>
        </authorList>
    </citation>
    <scope>NUCLEOTIDE SEQUENCE</scope>
    <source>
        <strain evidence="1">ATCC 28755</strain>
    </source>
</reference>
<name>A0ACB8ARD4_9AGAM</name>
<dbReference type="Proteomes" id="UP000790377">
    <property type="component" value="Unassembled WGS sequence"/>
</dbReference>
<sequence>MAHAKDKFYWAQLRAALTAGQWSSEFPSKAVNGAPISWFNLFRKFNKHCKGFTDVTEVASQTQALGLAFGTFEDEDQSGNELEDSLLLIDECTLPEERKDETRAGYEILKKLEAKHSDSLHLALAHHAYALGLPSDCLGHLEKVPKLVDTQSHIPSSSTTRSDGSALQLPDSAMETSTSFTGSFVTIDSSGSIADIKDGRAWAMTESIRSICLQGKLLALLVYISGIPLLNIVEFEVPKTLTPQTSPSSFSNYRELWRWTERLIFRAIALTARIRPLDDYRGTIWTLLTHYHACSAHWPSTFRTAHRSTIAVLHLRALILRFRPQPSTATYTSVLHPVKPPQWLNTARSVINEYRTILNVSTHFPKAGERNVKVEDFVDLCVAVWESSGAIPDRARWVLDILWWATRLTFNCYRIFRHMARLLYVSGDHDLAKRTLRLYVQIISKAKEVGMDDVDTDRHWVETLVYGSWMLCRLALTRTSSDSVEEVSEAGELLENAKTRLDPGDKELLGRVALAEGVWNIALALTEQSPDTRPTRLAQALAQFIVSAETHPTATANHYLAHALALPGPSQDIERAILTARAAVEKEPGEIRHWHLLGLILTANGQWSQAKGVLEVGAGLGENASVTGENGNREKEDSQVSPTSNIQQVRDFEAEASFHDQNLNGHTKPAKSNGHIPAVNGASELLLDSDSTAVPPAATLLKPLPDHPVSSPQNLFEYALQLRMSQMALTEHVEGAEGADSKWVEVFSWISDRNRAISEQPRSSTDTSTRSAHTHTTSVNQPQPSTHLNGDPKPQDLNLGAPPDSLGLSMITPSQRTEEPVPPITVTPATPADPSRRFPLSEDASEKRSSSVDRGKKVQQMLKNRVHKGQEKISTISKKIGHGVVRNGSLGLRRSSSAPDFHAVLHNHNYQASSIHSRRRLRSLIRHNHNPASIESPPAPPPPTLPPSQEPNAKTSVSKEDRLLSDLWAMSAATFRRLGKIDQAKGSIQEAEVKDQENPAVWVQLGLYYNALNHDRQAIEAFQKALFVSVDHVPASVHLCRVYLSQVTSSSNEGAPVDLDKVDLVAGMLSYVTRGAGWDVPEAWYYLAKAYGMQGRKEKERETLIAALALSEHRSIRDIGFAVGWCL</sequence>
<accession>A0ACB8ARD4</accession>
<organism evidence="1 2">
    <name type="scientific">Hygrophoropsis aurantiaca</name>
    <dbReference type="NCBI Taxonomy" id="72124"/>
    <lineage>
        <taxon>Eukaryota</taxon>
        <taxon>Fungi</taxon>
        <taxon>Dikarya</taxon>
        <taxon>Basidiomycota</taxon>
        <taxon>Agaricomycotina</taxon>
        <taxon>Agaricomycetes</taxon>
        <taxon>Agaricomycetidae</taxon>
        <taxon>Boletales</taxon>
        <taxon>Coniophorineae</taxon>
        <taxon>Hygrophoropsidaceae</taxon>
        <taxon>Hygrophoropsis</taxon>
    </lineage>
</organism>
<dbReference type="EMBL" id="MU267607">
    <property type="protein sequence ID" value="KAH7914927.1"/>
    <property type="molecule type" value="Genomic_DNA"/>
</dbReference>